<keyword evidence="2" id="KW-1185">Reference proteome</keyword>
<organism evidence="1 2">
    <name type="scientific">Cochliobolus heterostrophus (strain C5 / ATCC 48332 / race O)</name>
    <name type="common">Southern corn leaf blight fungus</name>
    <name type="synonym">Bipolaris maydis</name>
    <dbReference type="NCBI Taxonomy" id="701091"/>
    <lineage>
        <taxon>Eukaryota</taxon>
        <taxon>Fungi</taxon>
        <taxon>Dikarya</taxon>
        <taxon>Ascomycota</taxon>
        <taxon>Pezizomycotina</taxon>
        <taxon>Dothideomycetes</taxon>
        <taxon>Pleosporomycetidae</taxon>
        <taxon>Pleosporales</taxon>
        <taxon>Pleosporineae</taxon>
        <taxon>Pleosporaceae</taxon>
        <taxon>Bipolaris</taxon>
    </lineage>
</organism>
<accession>M2SLH7</accession>
<evidence type="ECO:0000313" key="1">
    <source>
        <dbReference type="EMBL" id="EMD86200.1"/>
    </source>
</evidence>
<name>M2SLH7_COCH5</name>
<gene>
    <name evidence="1" type="ORF">COCHEDRAFT_1023954</name>
</gene>
<protein>
    <submittedName>
        <fullName evidence="1">Uncharacterized protein</fullName>
    </submittedName>
</protein>
<proteinExistence type="predicted"/>
<sequence>MSSDAHSCYGEGSRAMGEVLIAWVENRSLPAGLLPPLHGAELHFESVSRFQLY</sequence>
<reference evidence="1 2" key="1">
    <citation type="journal article" date="2012" name="PLoS Pathog.">
        <title>Diverse lifestyles and strategies of plant pathogenesis encoded in the genomes of eighteen Dothideomycetes fungi.</title>
        <authorList>
            <person name="Ohm R.A."/>
            <person name="Feau N."/>
            <person name="Henrissat B."/>
            <person name="Schoch C.L."/>
            <person name="Horwitz B.A."/>
            <person name="Barry K.W."/>
            <person name="Condon B.J."/>
            <person name="Copeland A.C."/>
            <person name="Dhillon B."/>
            <person name="Glaser F."/>
            <person name="Hesse C.N."/>
            <person name="Kosti I."/>
            <person name="LaButti K."/>
            <person name="Lindquist E.A."/>
            <person name="Lucas S."/>
            <person name="Salamov A.A."/>
            <person name="Bradshaw R.E."/>
            <person name="Ciuffetti L."/>
            <person name="Hamelin R.C."/>
            <person name="Kema G.H.J."/>
            <person name="Lawrence C."/>
            <person name="Scott J.A."/>
            <person name="Spatafora J.W."/>
            <person name="Turgeon B.G."/>
            <person name="de Wit P.J.G.M."/>
            <person name="Zhong S."/>
            <person name="Goodwin S.B."/>
            <person name="Grigoriev I.V."/>
        </authorList>
    </citation>
    <scope>NUCLEOTIDE SEQUENCE [LARGE SCALE GENOMIC DNA]</scope>
    <source>
        <strain evidence="2">C5 / ATCC 48332 / race O</strain>
    </source>
</reference>
<dbReference type="HOGENOM" id="CLU_3068304_0_0_1"/>
<reference evidence="2" key="2">
    <citation type="journal article" date="2013" name="PLoS Genet.">
        <title>Comparative genome structure, secondary metabolite, and effector coding capacity across Cochliobolus pathogens.</title>
        <authorList>
            <person name="Condon B.J."/>
            <person name="Leng Y."/>
            <person name="Wu D."/>
            <person name="Bushley K.E."/>
            <person name="Ohm R.A."/>
            <person name="Otillar R."/>
            <person name="Martin J."/>
            <person name="Schackwitz W."/>
            <person name="Grimwood J."/>
            <person name="MohdZainudin N."/>
            <person name="Xue C."/>
            <person name="Wang R."/>
            <person name="Manning V.A."/>
            <person name="Dhillon B."/>
            <person name="Tu Z.J."/>
            <person name="Steffenson B.J."/>
            <person name="Salamov A."/>
            <person name="Sun H."/>
            <person name="Lowry S."/>
            <person name="LaButti K."/>
            <person name="Han J."/>
            <person name="Copeland A."/>
            <person name="Lindquist E."/>
            <person name="Barry K."/>
            <person name="Schmutz J."/>
            <person name="Baker S.E."/>
            <person name="Ciuffetti L.M."/>
            <person name="Grigoriev I.V."/>
            <person name="Zhong S."/>
            <person name="Turgeon B.G."/>
        </authorList>
    </citation>
    <scope>NUCLEOTIDE SEQUENCE [LARGE SCALE GENOMIC DNA]</scope>
    <source>
        <strain evidence="2">C5 / ATCC 48332 / race O</strain>
    </source>
</reference>
<dbReference type="EMBL" id="KB445585">
    <property type="protein sequence ID" value="EMD86200.1"/>
    <property type="molecule type" value="Genomic_DNA"/>
</dbReference>
<evidence type="ECO:0000313" key="2">
    <source>
        <dbReference type="Proteomes" id="UP000016936"/>
    </source>
</evidence>
<dbReference type="AlphaFoldDB" id="M2SLH7"/>
<dbReference type="Proteomes" id="UP000016936">
    <property type="component" value="Unassembled WGS sequence"/>
</dbReference>